<evidence type="ECO:0000313" key="3">
    <source>
        <dbReference type="Proteomes" id="UP000192796"/>
    </source>
</evidence>
<sequence>METHKPIKRSKAFVQFSKDHHFGLLHIWQIRQDINKNTAAATIGKYILDFFEKDLAKHFKEEEELIFSKLPAEDPLRKQAEAEHAQLYLLIDSIKNNRIDKQLLQHFANLLEAHIRFEERTLFNHLQEILKPAELEEILLHTK</sequence>
<dbReference type="STRING" id="1703345.A3860_21565"/>
<dbReference type="InterPro" id="IPR012312">
    <property type="entry name" value="Hemerythrin-like"/>
</dbReference>
<proteinExistence type="predicted"/>
<dbReference type="RefSeq" id="WP_081147191.1">
    <property type="nucleotide sequence ID" value="NZ_LVYD01000043.1"/>
</dbReference>
<dbReference type="OrthoDB" id="9793254at2"/>
<protein>
    <recommendedName>
        <fullName evidence="1">Hemerythrin-like domain-containing protein</fullName>
    </recommendedName>
</protein>
<dbReference type="EMBL" id="LVYD01000043">
    <property type="protein sequence ID" value="OQP64011.1"/>
    <property type="molecule type" value="Genomic_DNA"/>
</dbReference>
<gene>
    <name evidence="2" type="ORF">A3860_21565</name>
</gene>
<keyword evidence="3" id="KW-1185">Reference proteome</keyword>
<organism evidence="2 3">
    <name type="scientific">Niastella vici</name>
    <dbReference type="NCBI Taxonomy" id="1703345"/>
    <lineage>
        <taxon>Bacteria</taxon>
        <taxon>Pseudomonadati</taxon>
        <taxon>Bacteroidota</taxon>
        <taxon>Chitinophagia</taxon>
        <taxon>Chitinophagales</taxon>
        <taxon>Chitinophagaceae</taxon>
        <taxon>Niastella</taxon>
    </lineage>
</organism>
<dbReference type="Gene3D" id="1.20.120.520">
    <property type="entry name" value="nmb1532 protein domain like"/>
    <property type="match status" value="1"/>
</dbReference>
<name>A0A1V9G068_9BACT</name>
<accession>A0A1V9G068</accession>
<evidence type="ECO:0000313" key="2">
    <source>
        <dbReference type="EMBL" id="OQP64011.1"/>
    </source>
</evidence>
<feature type="domain" description="Hemerythrin-like" evidence="1">
    <location>
        <begin position="45"/>
        <end position="125"/>
    </location>
</feature>
<dbReference type="Pfam" id="PF01814">
    <property type="entry name" value="Hemerythrin"/>
    <property type="match status" value="1"/>
</dbReference>
<dbReference type="Proteomes" id="UP000192796">
    <property type="component" value="Unassembled WGS sequence"/>
</dbReference>
<dbReference type="AlphaFoldDB" id="A0A1V9G068"/>
<reference evidence="2 3" key="1">
    <citation type="submission" date="2016-03" db="EMBL/GenBank/DDBJ databases">
        <title>Niastella vici sp. nov., isolated from farmland soil.</title>
        <authorList>
            <person name="Chen L."/>
            <person name="Wang D."/>
            <person name="Yang S."/>
            <person name="Wang G."/>
        </authorList>
    </citation>
    <scope>NUCLEOTIDE SEQUENCE [LARGE SCALE GENOMIC DNA]</scope>
    <source>
        <strain evidence="2 3">DJ57</strain>
    </source>
</reference>
<evidence type="ECO:0000259" key="1">
    <source>
        <dbReference type="Pfam" id="PF01814"/>
    </source>
</evidence>
<comment type="caution">
    <text evidence="2">The sequence shown here is derived from an EMBL/GenBank/DDBJ whole genome shotgun (WGS) entry which is preliminary data.</text>
</comment>